<keyword evidence="2" id="KW-1185">Reference proteome</keyword>
<dbReference type="EMBL" id="JACHVQ010000002">
    <property type="protein sequence ID" value="MBB2892650.1"/>
    <property type="molecule type" value="Genomic_DNA"/>
</dbReference>
<protein>
    <submittedName>
        <fullName evidence="1">DNA-directed RNA polymerase specialized sigma24 family protein</fullName>
    </submittedName>
</protein>
<proteinExistence type="predicted"/>
<gene>
    <name evidence="1" type="ORF">FHU39_002668</name>
</gene>
<dbReference type="Proteomes" id="UP000559182">
    <property type="component" value="Unassembled WGS sequence"/>
</dbReference>
<dbReference type="Gene3D" id="1.10.10.10">
    <property type="entry name" value="Winged helix-like DNA-binding domain superfamily/Winged helix DNA-binding domain"/>
    <property type="match status" value="1"/>
</dbReference>
<name>A0A839N4G9_9MICO</name>
<keyword evidence="1" id="KW-0804">Transcription</keyword>
<comment type="caution">
    <text evidence="1">The sequence shown here is derived from an EMBL/GenBank/DDBJ whole genome shotgun (WGS) entry which is preliminary data.</text>
</comment>
<dbReference type="GO" id="GO:0000428">
    <property type="term" value="C:DNA-directed RNA polymerase complex"/>
    <property type="evidence" value="ECO:0007669"/>
    <property type="project" value="UniProtKB-KW"/>
</dbReference>
<accession>A0A839N4G9</accession>
<dbReference type="RefSeq" id="WP_183321070.1">
    <property type="nucleotide sequence ID" value="NZ_JACHVQ010000002.1"/>
</dbReference>
<organism evidence="1 2">
    <name type="scientific">Flexivirga oryzae</name>
    <dbReference type="NCBI Taxonomy" id="1794944"/>
    <lineage>
        <taxon>Bacteria</taxon>
        <taxon>Bacillati</taxon>
        <taxon>Actinomycetota</taxon>
        <taxon>Actinomycetes</taxon>
        <taxon>Micrococcales</taxon>
        <taxon>Dermacoccaceae</taxon>
        <taxon>Flexivirga</taxon>
    </lineage>
</organism>
<dbReference type="InterPro" id="IPR013324">
    <property type="entry name" value="RNA_pol_sigma_r3/r4-like"/>
</dbReference>
<evidence type="ECO:0000313" key="2">
    <source>
        <dbReference type="Proteomes" id="UP000559182"/>
    </source>
</evidence>
<reference evidence="1 2" key="1">
    <citation type="submission" date="2020-08" db="EMBL/GenBank/DDBJ databases">
        <title>Sequencing the genomes of 1000 actinobacteria strains.</title>
        <authorList>
            <person name="Klenk H.-P."/>
        </authorList>
    </citation>
    <scope>NUCLEOTIDE SEQUENCE [LARGE SCALE GENOMIC DNA]</scope>
    <source>
        <strain evidence="1 2">DSM 105369</strain>
    </source>
</reference>
<sequence>MDKQSAIAHLPGTYGFALFLRDLGLSDAEIAIRLGLDEKVTSNLLTVAEAKLRQLMSSGDNGAGSP</sequence>
<keyword evidence="1" id="KW-0240">DNA-directed RNA polymerase</keyword>
<dbReference type="InterPro" id="IPR036388">
    <property type="entry name" value="WH-like_DNA-bd_sf"/>
</dbReference>
<dbReference type="AlphaFoldDB" id="A0A839N4G9"/>
<evidence type="ECO:0000313" key="1">
    <source>
        <dbReference type="EMBL" id="MBB2892650.1"/>
    </source>
</evidence>
<dbReference type="SUPFAM" id="SSF88659">
    <property type="entry name" value="Sigma3 and sigma4 domains of RNA polymerase sigma factors"/>
    <property type="match status" value="1"/>
</dbReference>